<dbReference type="GO" id="GO:0006508">
    <property type="term" value="P:proteolysis"/>
    <property type="evidence" value="ECO:0007669"/>
    <property type="project" value="UniProtKB-KW"/>
</dbReference>
<comment type="similarity">
    <text evidence="1">Belongs to the peptidase S1 family. Snake venom subfamily.</text>
</comment>
<dbReference type="PRINTS" id="PR00722">
    <property type="entry name" value="CHYMOTRYPSIN"/>
</dbReference>
<dbReference type="InterPro" id="IPR001254">
    <property type="entry name" value="Trypsin_dom"/>
</dbReference>
<dbReference type="Gene3D" id="2.40.10.10">
    <property type="entry name" value="Trypsin-like serine proteases"/>
    <property type="match status" value="1"/>
</dbReference>
<dbReference type="CDD" id="cd00190">
    <property type="entry name" value="Tryp_SPc"/>
    <property type="match status" value="1"/>
</dbReference>
<dbReference type="PROSITE" id="PS50240">
    <property type="entry name" value="TRYPSIN_DOM"/>
    <property type="match status" value="1"/>
</dbReference>
<organism evidence="11 12">
    <name type="scientific">Podarcis lilfordi</name>
    <name type="common">Lilford's wall lizard</name>
    <dbReference type="NCBI Taxonomy" id="74358"/>
    <lineage>
        <taxon>Eukaryota</taxon>
        <taxon>Metazoa</taxon>
        <taxon>Chordata</taxon>
        <taxon>Craniata</taxon>
        <taxon>Vertebrata</taxon>
        <taxon>Euteleostomi</taxon>
        <taxon>Lepidosauria</taxon>
        <taxon>Squamata</taxon>
        <taxon>Bifurcata</taxon>
        <taxon>Unidentata</taxon>
        <taxon>Episquamata</taxon>
        <taxon>Laterata</taxon>
        <taxon>Lacertibaenia</taxon>
        <taxon>Lacertidae</taxon>
        <taxon>Podarcis</taxon>
    </lineage>
</organism>
<dbReference type="PROSITE" id="PS00135">
    <property type="entry name" value="TRYPSIN_SER"/>
    <property type="match status" value="1"/>
</dbReference>
<proteinExistence type="inferred from homology"/>
<dbReference type="InterPro" id="IPR001314">
    <property type="entry name" value="Peptidase_S1A"/>
</dbReference>
<evidence type="ECO:0000256" key="9">
    <source>
        <dbReference type="SAM" id="SignalP"/>
    </source>
</evidence>
<evidence type="ECO:0000256" key="1">
    <source>
        <dbReference type="ARBA" id="ARBA00009228"/>
    </source>
</evidence>
<dbReference type="SMART" id="SM00020">
    <property type="entry name" value="Tryp_SPc"/>
    <property type="match status" value="1"/>
</dbReference>
<feature type="domain" description="Peptidase S1" evidence="10">
    <location>
        <begin position="38"/>
        <end position="286"/>
    </location>
</feature>
<evidence type="ECO:0000313" key="11">
    <source>
        <dbReference type="EMBL" id="CAI5790540.1"/>
    </source>
</evidence>
<sequence>MRSLCCSQLLLLLLLLRGAENTAAQKACGRPIVHSPRIVGGQKAEEGEWPWQVSIRENRLHVCGGSLISPQWVVTAAHCFEGSLNPFRYRIHLGEYELPKPAHTMVPAHVSQIIVHPYYAGNGLSADIALVRLEEPVNFSRTILPICLPNASDPDAFPVGMSCWVTGWGDLYPEAPFLTRILQELEVPILDVDKCDQMYHNDSSSDTDTVPKGYKLIYDDMICAGYPEGKKDSCQGDSGGPLSCKLNDTWFLAGVVSFGLGCSQPNRPGVHTRVTSYMDWIQRTMEKNTPSSGGARLSSANPALLLTLLLLGPFALLRHCCSAISWSSSSDVPYVNPCRHSYE</sequence>
<keyword evidence="4 8" id="KW-0378">Hydrolase</keyword>
<dbReference type="InterPro" id="IPR018114">
    <property type="entry name" value="TRYPSIN_HIS"/>
</dbReference>
<dbReference type="FunFam" id="2.40.10.10:FF:000039">
    <property type="entry name" value="Brain-specific serine protease 4"/>
    <property type="match status" value="1"/>
</dbReference>
<dbReference type="InterPro" id="IPR043504">
    <property type="entry name" value="Peptidase_S1_PA_chymotrypsin"/>
</dbReference>
<dbReference type="SUPFAM" id="SSF50494">
    <property type="entry name" value="Trypsin-like serine proteases"/>
    <property type="match status" value="1"/>
</dbReference>
<name>A0AA35PLR3_9SAUR</name>
<evidence type="ECO:0000256" key="7">
    <source>
        <dbReference type="ARBA" id="ARBA00023180"/>
    </source>
</evidence>
<dbReference type="AlphaFoldDB" id="A0AA35PLR3"/>
<evidence type="ECO:0000256" key="6">
    <source>
        <dbReference type="ARBA" id="ARBA00023157"/>
    </source>
</evidence>
<evidence type="ECO:0000256" key="3">
    <source>
        <dbReference type="ARBA" id="ARBA00022729"/>
    </source>
</evidence>
<dbReference type="InterPro" id="IPR033116">
    <property type="entry name" value="TRYPSIN_SER"/>
</dbReference>
<dbReference type="PANTHER" id="PTHR24253:SF144">
    <property type="entry name" value="CHYMOTRYPSIN-LIKE PROTEASE CTRL-1-RELATED"/>
    <property type="match status" value="1"/>
</dbReference>
<dbReference type="Pfam" id="PF00089">
    <property type="entry name" value="Trypsin"/>
    <property type="match status" value="1"/>
</dbReference>
<evidence type="ECO:0000256" key="4">
    <source>
        <dbReference type="ARBA" id="ARBA00022801"/>
    </source>
</evidence>
<gene>
    <name evidence="11" type="ORF">PODLI_1B007105</name>
</gene>
<dbReference type="GO" id="GO:0004252">
    <property type="term" value="F:serine-type endopeptidase activity"/>
    <property type="evidence" value="ECO:0007669"/>
    <property type="project" value="InterPro"/>
</dbReference>
<evidence type="ECO:0000259" key="10">
    <source>
        <dbReference type="PROSITE" id="PS50240"/>
    </source>
</evidence>
<keyword evidence="6" id="KW-1015">Disulfide bond</keyword>
<keyword evidence="2 8" id="KW-0645">Protease</keyword>
<dbReference type="PANTHER" id="PTHR24253">
    <property type="entry name" value="TRANSMEMBRANE PROTEASE SERINE"/>
    <property type="match status" value="1"/>
</dbReference>
<dbReference type="GO" id="GO:0035821">
    <property type="term" value="P:modulation of process of another organism"/>
    <property type="evidence" value="ECO:0007669"/>
    <property type="project" value="UniProtKB-ARBA"/>
</dbReference>
<evidence type="ECO:0000256" key="8">
    <source>
        <dbReference type="RuleBase" id="RU363034"/>
    </source>
</evidence>
<dbReference type="Proteomes" id="UP001178461">
    <property type="component" value="Chromosome 13"/>
</dbReference>
<evidence type="ECO:0000313" key="12">
    <source>
        <dbReference type="Proteomes" id="UP001178461"/>
    </source>
</evidence>
<dbReference type="PROSITE" id="PS00134">
    <property type="entry name" value="TRYPSIN_HIS"/>
    <property type="match status" value="1"/>
</dbReference>
<evidence type="ECO:0000256" key="5">
    <source>
        <dbReference type="ARBA" id="ARBA00022825"/>
    </source>
</evidence>
<keyword evidence="7" id="KW-0325">Glycoprotein</keyword>
<keyword evidence="3 9" id="KW-0732">Signal</keyword>
<dbReference type="EMBL" id="OX395138">
    <property type="protein sequence ID" value="CAI5790540.1"/>
    <property type="molecule type" value="Genomic_DNA"/>
</dbReference>
<feature type="signal peptide" evidence="9">
    <location>
        <begin position="1"/>
        <end position="24"/>
    </location>
</feature>
<keyword evidence="5 8" id="KW-0720">Serine protease</keyword>
<dbReference type="GO" id="GO:0005576">
    <property type="term" value="C:extracellular region"/>
    <property type="evidence" value="ECO:0007669"/>
    <property type="project" value="UniProtKB-ARBA"/>
</dbReference>
<protein>
    <submittedName>
        <fullName evidence="11">Serine protease 27-like</fullName>
    </submittedName>
</protein>
<feature type="chain" id="PRO_5041292875" evidence="9">
    <location>
        <begin position="25"/>
        <end position="343"/>
    </location>
</feature>
<dbReference type="InterPro" id="IPR009003">
    <property type="entry name" value="Peptidase_S1_PA"/>
</dbReference>
<accession>A0AA35PLR3</accession>
<keyword evidence="12" id="KW-1185">Reference proteome</keyword>
<evidence type="ECO:0000256" key="2">
    <source>
        <dbReference type="ARBA" id="ARBA00022670"/>
    </source>
</evidence>
<reference evidence="11" key="1">
    <citation type="submission" date="2022-12" db="EMBL/GenBank/DDBJ databases">
        <authorList>
            <person name="Alioto T."/>
            <person name="Alioto T."/>
            <person name="Gomez Garrido J."/>
        </authorList>
    </citation>
    <scope>NUCLEOTIDE SEQUENCE</scope>
</reference>